<dbReference type="Pfam" id="PF14745">
    <property type="entry name" value="WASH-4_N"/>
    <property type="match status" value="1"/>
</dbReference>
<dbReference type="GO" id="GO:0030833">
    <property type="term" value="P:regulation of actin filament polymerization"/>
    <property type="evidence" value="ECO:0007669"/>
    <property type="project" value="InterPro"/>
</dbReference>
<evidence type="ECO:0000313" key="3">
    <source>
        <dbReference type="EMBL" id="TMW64742.1"/>
    </source>
</evidence>
<dbReference type="PANTHER" id="PTHR12195">
    <property type="entry name" value="CYTOPLASMIC FMR1-INTERACTING PROTEIN-RELATED"/>
    <property type="match status" value="1"/>
</dbReference>
<dbReference type="PRINTS" id="PR01698">
    <property type="entry name" value="CYTOFMRPINTP"/>
</dbReference>
<dbReference type="GO" id="GO:0031267">
    <property type="term" value="F:small GTPase binding"/>
    <property type="evidence" value="ECO:0007669"/>
    <property type="project" value="InterPro"/>
</dbReference>
<feature type="region of interest" description="Disordered" evidence="1">
    <location>
        <begin position="1193"/>
        <end position="1217"/>
    </location>
</feature>
<accession>A0A8K1FMD3</accession>
<proteinExistence type="predicted"/>
<dbReference type="EMBL" id="SPLM01000039">
    <property type="protein sequence ID" value="TMW64742.1"/>
    <property type="molecule type" value="Genomic_DNA"/>
</dbReference>
<evidence type="ECO:0000313" key="4">
    <source>
        <dbReference type="Proteomes" id="UP000794436"/>
    </source>
</evidence>
<dbReference type="Pfam" id="PF05994">
    <property type="entry name" value="FragX_IP"/>
    <property type="match status" value="2"/>
</dbReference>
<reference evidence="3" key="1">
    <citation type="submission" date="2019-03" db="EMBL/GenBank/DDBJ databases">
        <title>Long read genome sequence of the mycoparasitic Pythium oligandrum ATCC 38472 isolated from sugarbeet rhizosphere.</title>
        <authorList>
            <person name="Gaulin E."/>
        </authorList>
    </citation>
    <scope>NUCLEOTIDE SEQUENCE</scope>
    <source>
        <strain evidence="3">ATCC 38472_TT</strain>
    </source>
</reference>
<dbReference type="InterPro" id="IPR028191">
    <property type="entry name" value="WASH-4_N"/>
</dbReference>
<dbReference type="OrthoDB" id="10265867at2759"/>
<dbReference type="AlphaFoldDB" id="A0A8K1FMD3"/>
<comment type="caution">
    <text evidence="3">The sequence shown here is derived from an EMBL/GenBank/DDBJ whole genome shotgun (WGS) entry which is preliminary data.</text>
</comment>
<evidence type="ECO:0000259" key="2">
    <source>
        <dbReference type="Pfam" id="PF14745"/>
    </source>
</evidence>
<evidence type="ECO:0000256" key="1">
    <source>
        <dbReference type="SAM" id="MobiDB-lite"/>
    </source>
</evidence>
<dbReference type="PIRSF" id="PIRSF008153">
    <property type="entry name" value="FMR1_interacting"/>
    <property type="match status" value="1"/>
</dbReference>
<organism evidence="3 4">
    <name type="scientific">Pythium oligandrum</name>
    <name type="common">Mycoparasitic fungus</name>
    <dbReference type="NCBI Taxonomy" id="41045"/>
    <lineage>
        <taxon>Eukaryota</taxon>
        <taxon>Sar</taxon>
        <taxon>Stramenopiles</taxon>
        <taxon>Oomycota</taxon>
        <taxon>Peronosporomycetes</taxon>
        <taxon>Pythiales</taxon>
        <taxon>Pythiaceae</taxon>
        <taxon>Pythium</taxon>
    </lineage>
</organism>
<protein>
    <recommendedName>
        <fullName evidence="2">WASH complex subunit 4 N-terminal domain-containing protein</fullName>
    </recommendedName>
</protein>
<keyword evidence="4" id="KW-1185">Reference proteome</keyword>
<name>A0A8K1FMD3_PYTOL</name>
<dbReference type="InterPro" id="IPR008081">
    <property type="entry name" value="Cytoplasmic_FMR1-int"/>
</dbReference>
<sequence length="1217" mass="138575">MKVTRELQLRVEKGMELFMKIYCARSCACAVPPAPVDADVNSTIRYYSAVFDGKCADTICYPPSYYSERDAVLQPQVDKLRQLADYCAQTVSALCDTIQRIAAQESNHHVIPDVLLQSIIDLMDVVLRMNHLHDTKSGLRNDFSLYKRAFKYVKGEISNPDQANKEIQRLQEFVGSSQQTKEAVWDSLRHNLTSVKRFDQVVALLVRHCTTHLESDRWLLPQDRFKLIRVLPCLLAVLDSTRGHKNKSNGLQNVDRKPSDMVLKTITRFPVVPIFADIIVKPTAMYTAKSIIKADIAMVDGRARDPLYDVVATATRAKIACNDYLSRFTFVINKLCKPRLPAQDDQMGVHVFELVREGLRYVTEWKTSYSLFIALKYQVPKSNEQLAAMGANMDSTFVEYERAVRHNCDATELIALAEVVHGIKSIVESIQRHWRSVVPLLRAYIYNQVQEFIQNTLIPIVHRAEKRKNASTKILQDLRLTCGDWQNPHFPADDYKKRRRERQWPTLRSRTVSPTLSQIQMVRTIVNAICLRSTSGEAKTGLFSFQRELKSGDVDTLHQFYVESADFSAILDSESVLQDLSSCSELWFREVFLEIMKSPQVSIEASIPWLMLKRVFRDNSRPTFPLVLSLLDVYNDAALDALDRVQNRCIYDEIDAEARMFLDQMAYFLADEAYLVAKSDATRMVVGYDCIERLQDTAIAQYARRKPKQRTTRVTRMKRIVDVTDEMCDLCLIVGGHVNARFMRDLAVAMAKIEVADVTAVVATDNLLTILRDAHTALGQFLELEPFDLLWDEVTGRAHTPSPYELTRIQRAISSCVLRDLVQNFGYNEYTCRYFRTPLPAVLRQSLPASPRTVNLDGTRDVSLVAAKKALEGIGLERECRVGFEVMHRPFRSFLGAPHIQALVSLVTPVELVCIVNDAVDFVTHQIEDIMELCIPVLGSAIPPYRFPKALYRADGCYGYFESKFKHMMDSEELEAQIFHCFRGIGNALLFVMGVDSAVKALGTDSTDLPRAGTTDLLRHTLQRLHRFLEYTEMALKWEATRAANPEKPENTASFFLVWNALEFLSCCPRQGVTNRELYGDGVQFAGCTILHLLGQRTLYDTWNPSQHVLDVQRYDITKRTTDEAIYQAYKGRKHSHTTPVNSTRGANYAVGALDPEMVENTKHFCLQAFQMRQASRSMFHRLLTTWSPPLAIQSEDDAPLEPPGFKPPPRRQEQGK</sequence>
<gene>
    <name evidence="3" type="ORF">Poli38472_011622</name>
</gene>
<dbReference type="Proteomes" id="UP000794436">
    <property type="component" value="Unassembled WGS sequence"/>
</dbReference>
<feature type="domain" description="WASH complex subunit 4 N-terminal" evidence="2">
    <location>
        <begin position="108"/>
        <end position="283"/>
    </location>
</feature>
<dbReference type="GO" id="GO:0005737">
    <property type="term" value="C:cytoplasm"/>
    <property type="evidence" value="ECO:0007669"/>
    <property type="project" value="UniProtKB-ARBA"/>
</dbReference>